<dbReference type="SUPFAM" id="SSF52540">
    <property type="entry name" value="P-loop containing nucleoside triphosphate hydrolases"/>
    <property type="match status" value="1"/>
</dbReference>
<protein>
    <submittedName>
        <fullName evidence="9">Uncharacterized protein</fullName>
    </submittedName>
</protein>
<evidence type="ECO:0000256" key="4">
    <source>
        <dbReference type="ARBA" id="ARBA00022741"/>
    </source>
</evidence>
<dbReference type="InterPro" id="IPR027417">
    <property type="entry name" value="P-loop_NTPase"/>
</dbReference>
<dbReference type="InterPro" id="IPR055414">
    <property type="entry name" value="LRR_R13L4/SHOC2-like"/>
</dbReference>
<dbReference type="InterPro" id="IPR044974">
    <property type="entry name" value="Disease_R_plants"/>
</dbReference>
<keyword evidence="6" id="KW-0067">ATP-binding</keyword>
<dbReference type="Gene3D" id="1.10.8.430">
    <property type="entry name" value="Helical domain of apoptotic protease-activating factors"/>
    <property type="match status" value="1"/>
</dbReference>
<reference evidence="9" key="1">
    <citation type="journal article" date="2016" name="Nat. Genet.">
        <title>A high-quality carrot genome assembly provides new insights into carotenoid accumulation and asterid genome evolution.</title>
        <authorList>
            <person name="Iorizzo M."/>
            <person name="Ellison S."/>
            <person name="Senalik D."/>
            <person name="Zeng P."/>
            <person name="Satapoomin P."/>
            <person name="Huang J."/>
            <person name="Bowman M."/>
            <person name="Iovene M."/>
            <person name="Sanseverino W."/>
            <person name="Cavagnaro P."/>
            <person name="Yildiz M."/>
            <person name="Macko-Podgorni A."/>
            <person name="Moranska E."/>
            <person name="Grzebelus E."/>
            <person name="Grzebelus D."/>
            <person name="Ashrafi H."/>
            <person name="Zheng Z."/>
            <person name="Cheng S."/>
            <person name="Spooner D."/>
            <person name="Van Deynze A."/>
            <person name="Simon P."/>
        </authorList>
    </citation>
    <scope>NUCLEOTIDE SEQUENCE</scope>
    <source>
        <tissue evidence="9">Leaf</tissue>
    </source>
</reference>
<dbReference type="InterPro" id="IPR042197">
    <property type="entry name" value="Apaf_helical"/>
</dbReference>
<keyword evidence="2" id="KW-0433">Leucine-rich repeat</keyword>
<feature type="domain" description="Disease resistance protein winged helix" evidence="7">
    <location>
        <begin position="79"/>
        <end position="156"/>
    </location>
</feature>
<dbReference type="Proteomes" id="UP000077755">
    <property type="component" value="Chromosome 7"/>
</dbReference>
<dbReference type="GO" id="GO:0005524">
    <property type="term" value="F:ATP binding"/>
    <property type="evidence" value="ECO:0007669"/>
    <property type="project" value="UniProtKB-KW"/>
</dbReference>
<dbReference type="GO" id="GO:0098542">
    <property type="term" value="P:defense response to other organism"/>
    <property type="evidence" value="ECO:0007669"/>
    <property type="project" value="TreeGrafter"/>
</dbReference>
<dbReference type="PANTHER" id="PTHR23155">
    <property type="entry name" value="DISEASE RESISTANCE PROTEIN RP"/>
    <property type="match status" value="1"/>
</dbReference>
<evidence type="ECO:0000313" key="10">
    <source>
        <dbReference type="Proteomes" id="UP000077755"/>
    </source>
</evidence>
<dbReference type="FunFam" id="1.10.10.10:FF:000322">
    <property type="entry name" value="Probable disease resistance protein At1g63360"/>
    <property type="match status" value="1"/>
</dbReference>
<dbReference type="Gene3D" id="1.10.10.10">
    <property type="entry name" value="Winged helix-like DNA-binding domain superfamily/Winged helix DNA-binding domain"/>
    <property type="match status" value="1"/>
</dbReference>
<dbReference type="OMA" id="REWERIN"/>
<comment type="similarity">
    <text evidence="1">Belongs to the disease resistance NB-LRR family.</text>
</comment>
<feature type="domain" description="Disease resistance R13L4/SHOC-2-like LRR" evidence="8">
    <location>
        <begin position="229"/>
        <end position="304"/>
    </location>
</feature>
<dbReference type="OrthoDB" id="903736at2759"/>
<evidence type="ECO:0000259" key="8">
    <source>
        <dbReference type="Pfam" id="PF23598"/>
    </source>
</evidence>
<dbReference type="AlphaFoldDB" id="A0A164U0H2"/>
<dbReference type="Pfam" id="PF23559">
    <property type="entry name" value="WHD_DRP"/>
    <property type="match status" value="1"/>
</dbReference>
<evidence type="ECO:0000259" key="7">
    <source>
        <dbReference type="Pfam" id="PF23559"/>
    </source>
</evidence>
<dbReference type="InterPro" id="IPR032675">
    <property type="entry name" value="LRR_dom_sf"/>
</dbReference>
<keyword evidence="4" id="KW-0547">Nucleotide-binding</keyword>
<evidence type="ECO:0000256" key="6">
    <source>
        <dbReference type="ARBA" id="ARBA00022840"/>
    </source>
</evidence>
<sequence length="329" mass="37913">MVTRCKGLPLAISALGGILKGKHSLREWERINEDVSFHVARGGGVTNDDEYYTVRQILGLSYGNLPSRLQHCFLCFANYKEDEIIDTEELYIIWMAEGLISVEDRAQGEMMLEVAERYLDELAHRSLVTVKVHDYANDSRSKYKECVVHDLIQDLCWSKVKEQGVMHVIDLERKLDIGSKAGIVRRLCVRSHDANREVLQPYDPHVLAQIRSLFIWNDLDDDPPLWPNHIFTLEKFKLLRVFTACRYCKLSKKDVRSLSKLVYLKYLSLQDCELDILPASIGKLRNLETLDVRTQGVCLSIPNVLRHLALRSVENTYLDGEMVLLDHKE</sequence>
<dbReference type="SUPFAM" id="SSF52047">
    <property type="entry name" value="RNI-like"/>
    <property type="match status" value="1"/>
</dbReference>
<dbReference type="KEGG" id="dcr:108194915"/>
<reference evidence="9" key="2">
    <citation type="submission" date="2022-03" db="EMBL/GenBank/DDBJ databases">
        <title>Draft title - Genomic analysis of global carrot germplasm unveils the trajectory of domestication and the origin of high carotenoid orange carrot.</title>
        <authorList>
            <person name="Iorizzo M."/>
            <person name="Ellison S."/>
            <person name="Senalik D."/>
            <person name="Macko-Podgorni A."/>
            <person name="Grzebelus D."/>
            <person name="Bostan H."/>
            <person name="Rolling W."/>
            <person name="Curaba J."/>
            <person name="Simon P."/>
        </authorList>
    </citation>
    <scope>NUCLEOTIDE SEQUENCE</scope>
    <source>
        <tissue evidence="9">Leaf</tissue>
    </source>
</reference>
<dbReference type="EMBL" id="CP093349">
    <property type="protein sequence ID" value="WOH09625.1"/>
    <property type="molecule type" value="Genomic_DNA"/>
</dbReference>
<dbReference type="Gene3D" id="3.80.10.10">
    <property type="entry name" value="Ribonuclease Inhibitor"/>
    <property type="match status" value="1"/>
</dbReference>
<keyword evidence="10" id="KW-1185">Reference proteome</keyword>
<dbReference type="InterPro" id="IPR058922">
    <property type="entry name" value="WHD_DRP"/>
</dbReference>
<proteinExistence type="inferred from homology"/>
<keyword evidence="5" id="KW-0611">Plant defense</keyword>
<dbReference type="Pfam" id="PF23598">
    <property type="entry name" value="LRR_14"/>
    <property type="match status" value="1"/>
</dbReference>
<name>A0A164U0H2_DAUCS</name>
<organism evidence="9 10">
    <name type="scientific">Daucus carota subsp. sativus</name>
    <name type="common">Carrot</name>
    <dbReference type="NCBI Taxonomy" id="79200"/>
    <lineage>
        <taxon>Eukaryota</taxon>
        <taxon>Viridiplantae</taxon>
        <taxon>Streptophyta</taxon>
        <taxon>Embryophyta</taxon>
        <taxon>Tracheophyta</taxon>
        <taxon>Spermatophyta</taxon>
        <taxon>Magnoliopsida</taxon>
        <taxon>eudicotyledons</taxon>
        <taxon>Gunneridae</taxon>
        <taxon>Pentapetalae</taxon>
        <taxon>asterids</taxon>
        <taxon>campanulids</taxon>
        <taxon>Apiales</taxon>
        <taxon>Apiaceae</taxon>
        <taxon>Apioideae</taxon>
        <taxon>Scandiceae</taxon>
        <taxon>Daucinae</taxon>
        <taxon>Daucus</taxon>
        <taxon>Daucus sect. Daucus</taxon>
    </lineage>
</organism>
<evidence type="ECO:0000256" key="2">
    <source>
        <dbReference type="ARBA" id="ARBA00022614"/>
    </source>
</evidence>
<dbReference type="InterPro" id="IPR036388">
    <property type="entry name" value="WH-like_DNA-bd_sf"/>
</dbReference>
<evidence type="ECO:0000256" key="3">
    <source>
        <dbReference type="ARBA" id="ARBA00022737"/>
    </source>
</evidence>
<keyword evidence="3" id="KW-0677">Repeat</keyword>
<evidence type="ECO:0000256" key="1">
    <source>
        <dbReference type="ARBA" id="ARBA00008894"/>
    </source>
</evidence>
<dbReference type="GO" id="GO:0043531">
    <property type="term" value="F:ADP binding"/>
    <property type="evidence" value="ECO:0007669"/>
    <property type="project" value="InterPro"/>
</dbReference>
<dbReference type="Gramene" id="KZM88257">
    <property type="protein sequence ID" value="KZM88257"/>
    <property type="gene ID" value="DCAR_025332"/>
</dbReference>
<gene>
    <name evidence="9" type="ORF">DCAR_0729083</name>
</gene>
<accession>A0A164U0H2</accession>
<evidence type="ECO:0000313" key="9">
    <source>
        <dbReference type="EMBL" id="WOH09625.1"/>
    </source>
</evidence>
<dbReference type="PANTHER" id="PTHR23155:SF1185">
    <property type="entry name" value="DISEASE RESISTANCE RPP8-LIKE PROTEIN 3-RELATED"/>
    <property type="match status" value="1"/>
</dbReference>
<evidence type="ECO:0000256" key="5">
    <source>
        <dbReference type="ARBA" id="ARBA00022821"/>
    </source>
</evidence>